<dbReference type="AlphaFoldDB" id="A0A917WE46"/>
<proteinExistence type="predicted"/>
<feature type="region of interest" description="Disordered" evidence="1">
    <location>
        <begin position="1"/>
        <end position="27"/>
    </location>
</feature>
<accession>A0A917WE46</accession>
<evidence type="ECO:0000256" key="1">
    <source>
        <dbReference type="SAM" id="MobiDB-lite"/>
    </source>
</evidence>
<name>A0A917WE46_9ACTN</name>
<protein>
    <submittedName>
        <fullName evidence="2">Uncharacterized protein</fullName>
    </submittedName>
</protein>
<feature type="compositionally biased region" description="Basic and acidic residues" evidence="1">
    <location>
        <begin position="8"/>
        <end position="21"/>
    </location>
</feature>
<keyword evidence="3" id="KW-1185">Reference proteome</keyword>
<sequence>MVQGIPRPRVEPDGGGDHGAADPDAAVAADPARDLAAVAPGAPGAPAAAVPAAADGHYFADWTVHD</sequence>
<evidence type="ECO:0000313" key="2">
    <source>
        <dbReference type="EMBL" id="GGL97104.1"/>
    </source>
</evidence>
<dbReference type="EMBL" id="BMNA01000003">
    <property type="protein sequence ID" value="GGL97104.1"/>
    <property type="molecule type" value="Genomic_DNA"/>
</dbReference>
<comment type="caution">
    <text evidence="2">The sequence shown here is derived from an EMBL/GenBank/DDBJ whole genome shotgun (WGS) entry which is preliminary data.</text>
</comment>
<dbReference type="RefSeq" id="WP_188941015.1">
    <property type="nucleotide sequence ID" value="NZ_BMNA01000003.1"/>
</dbReference>
<reference evidence="2" key="2">
    <citation type="submission" date="2020-09" db="EMBL/GenBank/DDBJ databases">
        <authorList>
            <person name="Sun Q."/>
            <person name="Zhou Y."/>
        </authorList>
    </citation>
    <scope>NUCLEOTIDE SEQUENCE</scope>
    <source>
        <strain evidence="2">CGMCC 4.7308</strain>
    </source>
</reference>
<organism evidence="2 3">
    <name type="scientific">Nakamurella endophytica</name>
    <dbReference type="NCBI Taxonomy" id="1748367"/>
    <lineage>
        <taxon>Bacteria</taxon>
        <taxon>Bacillati</taxon>
        <taxon>Actinomycetota</taxon>
        <taxon>Actinomycetes</taxon>
        <taxon>Nakamurellales</taxon>
        <taxon>Nakamurellaceae</taxon>
        <taxon>Nakamurella</taxon>
    </lineage>
</organism>
<reference evidence="2" key="1">
    <citation type="journal article" date="2014" name="Int. J. Syst. Evol. Microbiol.">
        <title>Complete genome sequence of Corynebacterium casei LMG S-19264T (=DSM 44701T), isolated from a smear-ripened cheese.</title>
        <authorList>
            <consortium name="US DOE Joint Genome Institute (JGI-PGF)"/>
            <person name="Walter F."/>
            <person name="Albersmeier A."/>
            <person name="Kalinowski J."/>
            <person name="Ruckert C."/>
        </authorList>
    </citation>
    <scope>NUCLEOTIDE SEQUENCE</scope>
    <source>
        <strain evidence="2">CGMCC 4.7308</strain>
    </source>
</reference>
<dbReference type="Proteomes" id="UP000655208">
    <property type="component" value="Unassembled WGS sequence"/>
</dbReference>
<gene>
    <name evidence="2" type="ORF">GCM10011594_15970</name>
</gene>
<evidence type="ECO:0000313" key="3">
    <source>
        <dbReference type="Proteomes" id="UP000655208"/>
    </source>
</evidence>